<dbReference type="Proteomes" id="UP000225478">
    <property type="component" value="Segment"/>
</dbReference>
<organism evidence="1 7">
    <name type="scientific">Cyanophage S-RIM44</name>
    <dbReference type="NCBI Taxonomy" id="1278485"/>
    <lineage>
        <taxon>Viruses</taxon>
        <taxon>Duplodnaviria</taxon>
        <taxon>Heunggongvirae</taxon>
        <taxon>Uroviricota</taxon>
        <taxon>Caudoviricetes</taxon>
        <taxon>Pantevenvirales</taxon>
        <taxon>Kyanoviridae</taxon>
        <taxon>Vellamovirus</taxon>
        <taxon>Vellamovirus rhodeisland44</taxon>
    </lineage>
</organism>
<evidence type="ECO:0000313" key="2">
    <source>
        <dbReference type="EMBL" id="AOO11818.1"/>
    </source>
</evidence>
<proteinExistence type="predicted"/>
<sequence>MAELRPITREEKIKFYRDLGYSETDQTHIESDGVTTRPWTAEEFEESVWLFWLHPDEHGKDLSYVGRRRESYPNEVEQLDTLWKMVNHLRSKGIDVGPEAAAMAEQIKTIKSSIPKYSKPA</sequence>
<dbReference type="EMBL" id="KX349292">
    <property type="protein sequence ID" value="AOO11818.1"/>
    <property type="molecule type" value="Genomic_DNA"/>
</dbReference>
<accession>A0A127KN72</accession>
<name>A0A127KN72_9CAUD</name>
<reference evidence="1 7" key="2">
    <citation type="submission" date="2016-01" db="EMBL/GenBank/DDBJ databases">
        <title>The genomic content and context of auxiliary metabolic genes in marine cyanophages.</title>
        <authorList>
            <person name="Marston M.F."/>
            <person name="Martiny J.B.H."/>
            <person name="Crummett L.T."/>
        </authorList>
    </citation>
    <scope>NUCLEOTIDE SEQUENCE [LARGE SCALE GENOMIC DNA]</scope>
    <source>
        <strain evidence="1">W2_07_0710</strain>
    </source>
</reference>
<reference evidence="5 6" key="1">
    <citation type="journal article" date="2016" name="Environ. Microbiol.">
        <title>Genomic diversification of marine cyanophages into stable ecotypes.</title>
        <authorList>
            <person name="Marston M.F."/>
            <person name="Martiny J.B."/>
        </authorList>
    </citation>
    <scope>NUCLEOTIDE SEQUENCE [LARGE SCALE GENOMIC DNA]</scope>
    <source>
        <strain evidence="2">Np_05_0604</strain>
        <strain evidence="3">Sn_08_0709</strain>
        <strain evidence="4">W2_10_0709</strain>
    </source>
</reference>
<dbReference type="EMBL" id="KX349297">
    <property type="protein sequence ID" value="AOO12985.1"/>
    <property type="molecule type" value="Genomic_DNA"/>
</dbReference>
<gene>
    <name evidence="2" type="ORF">Np050604_102</name>
    <name evidence="3" type="ORF">Sn080709_102</name>
    <name evidence="4" type="ORF">W2100709_103</name>
    <name evidence="1" type="ORF">W270710_102</name>
</gene>
<evidence type="ECO:0000313" key="5">
    <source>
        <dbReference type="Proteomes" id="UP000222561"/>
    </source>
</evidence>
<dbReference type="EMBL" id="KX349295">
    <property type="protein sequence ID" value="AOO12519.1"/>
    <property type="molecule type" value="Genomic_DNA"/>
</dbReference>
<dbReference type="Proteomes" id="UP000225786">
    <property type="component" value="Segment"/>
</dbReference>
<evidence type="ECO:0000313" key="1">
    <source>
        <dbReference type="EMBL" id="AMO43346.1"/>
    </source>
</evidence>
<protein>
    <submittedName>
        <fullName evidence="1">Uncharacterized protein</fullName>
    </submittedName>
</protein>
<dbReference type="InterPro" id="IPR029068">
    <property type="entry name" value="Glyas_Bleomycin-R_OHBP_Dase"/>
</dbReference>
<evidence type="ECO:0000313" key="7">
    <source>
        <dbReference type="Proteomes" id="UP000225786"/>
    </source>
</evidence>
<evidence type="ECO:0000313" key="3">
    <source>
        <dbReference type="EMBL" id="AOO12519.1"/>
    </source>
</evidence>
<dbReference type="Proteomes" id="UP000222561">
    <property type="component" value="Segment"/>
</dbReference>
<evidence type="ECO:0000313" key="6">
    <source>
        <dbReference type="Proteomes" id="UP000225402"/>
    </source>
</evidence>
<dbReference type="Proteomes" id="UP000225402">
    <property type="component" value="Segment"/>
</dbReference>
<evidence type="ECO:0000313" key="4">
    <source>
        <dbReference type="EMBL" id="AOO12985.1"/>
    </source>
</evidence>
<dbReference type="EMBL" id="KU594607">
    <property type="protein sequence ID" value="AMO43346.1"/>
    <property type="molecule type" value="Genomic_DNA"/>
</dbReference>
<dbReference type="Gene3D" id="3.10.180.10">
    <property type="entry name" value="2,3-Dihydroxybiphenyl 1,2-Dioxygenase, domain 1"/>
    <property type="match status" value="1"/>
</dbReference>